<dbReference type="EMBL" id="MTSE01000003">
    <property type="protein sequence ID" value="OUJ74941.1"/>
    <property type="molecule type" value="Genomic_DNA"/>
</dbReference>
<evidence type="ECO:0000313" key="2">
    <source>
        <dbReference type="Proteomes" id="UP000194873"/>
    </source>
</evidence>
<gene>
    <name evidence="1" type="ORF">BXP70_09350</name>
</gene>
<keyword evidence="2" id="KW-1185">Reference proteome</keyword>
<organism evidence="1 2">
    <name type="scientific">Hymenobacter crusticola</name>
    <dbReference type="NCBI Taxonomy" id="1770526"/>
    <lineage>
        <taxon>Bacteria</taxon>
        <taxon>Pseudomonadati</taxon>
        <taxon>Bacteroidota</taxon>
        <taxon>Cytophagia</taxon>
        <taxon>Cytophagales</taxon>
        <taxon>Hymenobacteraceae</taxon>
        <taxon>Hymenobacter</taxon>
    </lineage>
</organism>
<dbReference type="AlphaFoldDB" id="A0A243WGR1"/>
<sequence>MVVIVWEKIVDSTSIIWRQLTILGIRNIKEVERYPKRTDATFSKRKRRELGYRIEGLKYCDKPKSEIRNLYLSLDIDHLGILMINCAKFTLQVIDSRDVEVKT</sequence>
<name>A0A243WGR1_9BACT</name>
<proteinExistence type="predicted"/>
<reference evidence="1 2" key="1">
    <citation type="submission" date="2017-01" db="EMBL/GenBank/DDBJ databases">
        <title>A new Hymenobacter.</title>
        <authorList>
            <person name="Liang Y."/>
            <person name="Feng F."/>
        </authorList>
    </citation>
    <scope>NUCLEOTIDE SEQUENCE [LARGE SCALE GENOMIC DNA]</scope>
    <source>
        <strain evidence="1">MIMBbqt21</strain>
    </source>
</reference>
<evidence type="ECO:0000313" key="1">
    <source>
        <dbReference type="EMBL" id="OUJ74941.1"/>
    </source>
</evidence>
<accession>A0A243WGR1</accession>
<protein>
    <submittedName>
        <fullName evidence="1">Uncharacterized protein</fullName>
    </submittedName>
</protein>
<comment type="caution">
    <text evidence="1">The sequence shown here is derived from an EMBL/GenBank/DDBJ whole genome shotgun (WGS) entry which is preliminary data.</text>
</comment>
<dbReference type="Proteomes" id="UP000194873">
    <property type="component" value="Unassembled WGS sequence"/>
</dbReference>